<evidence type="ECO:0000313" key="1">
    <source>
        <dbReference type="EMBL" id="KAI5668017.1"/>
    </source>
</evidence>
<sequence length="309" mass="34013">MVNPEESMIMSCDMEVQVRKFENIKKGEQPIRPRRSLALRLDNCTLSPLARTRYSSPRLSSDATSSATPVTLVIRPSMEDIDEGIEEGSEGEHNVEGNGSSWSDLEVVGVTPGIGLSQGRKRTRVAIKGALSSKTSAKQARAATTPLSLPLKAKNALNKHFYTKTVELRIKLGIVRFDGVAAGMGYVELALFAEQYNENLVKELYANMTEEFGNPESPAYGQLPTTNVTLFLRKELICSMSLPLGKRSISALFIFKNILRQIDQMKASKIALPCPYLISEYLLGSRDLSLPSDSYVRALDPGDAKEYSS</sequence>
<evidence type="ECO:0000313" key="2">
    <source>
        <dbReference type="Proteomes" id="UP001060085"/>
    </source>
</evidence>
<name>A0ACC0B628_CATRO</name>
<comment type="caution">
    <text evidence="1">The sequence shown here is derived from an EMBL/GenBank/DDBJ whole genome shotgun (WGS) entry which is preliminary data.</text>
</comment>
<keyword evidence="2" id="KW-1185">Reference proteome</keyword>
<gene>
    <name evidence="1" type="ORF">M9H77_17870</name>
</gene>
<dbReference type="EMBL" id="CM044704">
    <property type="protein sequence ID" value="KAI5668017.1"/>
    <property type="molecule type" value="Genomic_DNA"/>
</dbReference>
<reference evidence="2" key="1">
    <citation type="journal article" date="2023" name="Nat. Plants">
        <title>Single-cell RNA sequencing provides a high-resolution roadmap for understanding the multicellular compartmentation of specialized metabolism.</title>
        <authorList>
            <person name="Sun S."/>
            <person name="Shen X."/>
            <person name="Li Y."/>
            <person name="Li Y."/>
            <person name="Wang S."/>
            <person name="Li R."/>
            <person name="Zhang H."/>
            <person name="Shen G."/>
            <person name="Guo B."/>
            <person name="Wei J."/>
            <person name="Xu J."/>
            <person name="St-Pierre B."/>
            <person name="Chen S."/>
            <person name="Sun C."/>
        </authorList>
    </citation>
    <scope>NUCLEOTIDE SEQUENCE [LARGE SCALE GENOMIC DNA]</scope>
</reference>
<protein>
    <submittedName>
        <fullName evidence="1">Uncharacterized protein</fullName>
    </submittedName>
</protein>
<organism evidence="1 2">
    <name type="scientific">Catharanthus roseus</name>
    <name type="common">Madagascar periwinkle</name>
    <name type="synonym">Vinca rosea</name>
    <dbReference type="NCBI Taxonomy" id="4058"/>
    <lineage>
        <taxon>Eukaryota</taxon>
        <taxon>Viridiplantae</taxon>
        <taxon>Streptophyta</taxon>
        <taxon>Embryophyta</taxon>
        <taxon>Tracheophyta</taxon>
        <taxon>Spermatophyta</taxon>
        <taxon>Magnoliopsida</taxon>
        <taxon>eudicotyledons</taxon>
        <taxon>Gunneridae</taxon>
        <taxon>Pentapetalae</taxon>
        <taxon>asterids</taxon>
        <taxon>lamiids</taxon>
        <taxon>Gentianales</taxon>
        <taxon>Apocynaceae</taxon>
        <taxon>Rauvolfioideae</taxon>
        <taxon>Vinceae</taxon>
        <taxon>Catharanthinae</taxon>
        <taxon>Catharanthus</taxon>
    </lineage>
</organism>
<proteinExistence type="predicted"/>
<dbReference type="Proteomes" id="UP001060085">
    <property type="component" value="Linkage Group LG04"/>
</dbReference>
<accession>A0ACC0B628</accession>